<dbReference type="Proteomes" id="UP000815325">
    <property type="component" value="Unassembled WGS sequence"/>
</dbReference>
<accession>A0ABQ7GBZ5</accession>
<feature type="compositionally biased region" description="Basic and acidic residues" evidence="1">
    <location>
        <begin position="106"/>
        <end position="125"/>
    </location>
</feature>
<dbReference type="PROSITE" id="PS50296">
    <property type="entry name" value="SUI1"/>
    <property type="match status" value="1"/>
</dbReference>
<dbReference type="InterPro" id="IPR039759">
    <property type="entry name" value="eIF2D_SUI1"/>
</dbReference>
<dbReference type="PANTHER" id="PTHR12217:SF4">
    <property type="entry name" value="EUKARYOTIC TRANSLATION INITIATION FACTOR 2D"/>
    <property type="match status" value="1"/>
</dbReference>
<dbReference type="PANTHER" id="PTHR12217">
    <property type="entry name" value="EUKARYOTIC TRANSLATION INITIATION FACTOR 2D"/>
    <property type="match status" value="1"/>
</dbReference>
<evidence type="ECO:0000313" key="3">
    <source>
        <dbReference type="EMBL" id="KAF5832131.1"/>
    </source>
</evidence>
<dbReference type="SUPFAM" id="SSF55159">
    <property type="entry name" value="eIF1-like"/>
    <property type="match status" value="1"/>
</dbReference>
<dbReference type="InterPro" id="IPR036877">
    <property type="entry name" value="SUI1_dom_sf"/>
</dbReference>
<name>A0ABQ7GBZ5_DUNSA</name>
<evidence type="ECO:0000313" key="4">
    <source>
        <dbReference type="Proteomes" id="UP000815325"/>
    </source>
</evidence>
<feature type="compositionally biased region" description="Polar residues" evidence="1">
    <location>
        <begin position="96"/>
        <end position="105"/>
    </location>
</feature>
<evidence type="ECO:0000256" key="1">
    <source>
        <dbReference type="SAM" id="MobiDB-lite"/>
    </source>
</evidence>
<sequence>MWEAHGKRAVPNRDGSLMIQVYGDTLWEAHGKRAVPNEGYYADGVVAIDAQGAAVGTSSCEEEEGDENGKEGNGSGGAGREEEGLQGVSSGVEAMSVQQNGGQPEQRQRQESDANEPDQHAKAQEGHQPIESPVEMEELLEMTLLQTLHKLLKDEDLPLGSSAMWNLMLSARPFGSTLDVKRSKHKKLGAFFKAYGGKDGLLQLKEDKYSGDQVVTGVNRGHELLREFRPYKASSMASRAEAAAPPSPAGAAGADSNELVVEEVFRPGRELKGVLDALNIPLDHLFTAVEAGDTAFAYVQKEQLTCPSDPGSIQLDVTLCDALFKGIIKKGELFPSHLPKAELRAAFLRRCHPQCRISRGDNVVVKKGSLPTVSINAEKRQGNKKVTRIVGVESFLIDPSELASDCARRFAAACTTNELPGKTSPGEEIIIQGDVKEKVPPFLMDKYKIPKKYIEVKK</sequence>
<dbReference type="Pfam" id="PF25304">
    <property type="entry name" value="WHD_eIF2D"/>
    <property type="match status" value="1"/>
</dbReference>
<dbReference type="Gene3D" id="3.30.780.10">
    <property type="entry name" value="SUI1-like domain"/>
    <property type="match status" value="1"/>
</dbReference>
<protein>
    <recommendedName>
        <fullName evidence="2">SUI1 domain-containing protein</fullName>
    </recommendedName>
</protein>
<proteinExistence type="predicted"/>
<organism evidence="3 4">
    <name type="scientific">Dunaliella salina</name>
    <name type="common">Green alga</name>
    <name type="synonym">Protococcus salinus</name>
    <dbReference type="NCBI Taxonomy" id="3046"/>
    <lineage>
        <taxon>Eukaryota</taxon>
        <taxon>Viridiplantae</taxon>
        <taxon>Chlorophyta</taxon>
        <taxon>core chlorophytes</taxon>
        <taxon>Chlorophyceae</taxon>
        <taxon>CS clade</taxon>
        <taxon>Chlamydomonadales</taxon>
        <taxon>Dunaliellaceae</taxon>
        <taxon>Dunaliella</taxon>
    </lineage>
</organism>
<feature type="domain" description="SUI1" evidence="2">
    <location>
        <begin position="373"/>
        <end position="447"/>
    </location>
</feature>
<evidence type="ECO:0000259" key="2">
    <source>
        <dbReference type="PROSITE" id="PS50296"/>
    </source>
</evidence>
<reference evidence="3" key="1">
    <citation type="submission" date="2017-08" db="EMBL/GenBank/DDBJ databases">
        <authorList>
            <person name="Polle J.E."/>
            <person name="Barry K."/>
            <person name="Cushman J."/>
            <person name="Schmutz J."/>
            <person name="Tran D."/>
            <person name="Hathwaick L.T."/>
            <person name="Yim W.C."/>
            <person name="Jenkins J."/>
            <person name="Mckie-Krisberg Z.M."/>
            <person name="Prochnik S."/>
            <person name="Lindquist E."/>
            <person name="Dockter R.B."/>
            <person name="Adam C."/>
            <person name="Molina H."/>
            <person name="Bunkerborg J."/>
            <person name="Jin E."/>
            <person name="Buchheim M."/>
            <person name="Magnuson J."/>
        </authorList>
    </citation>
    <scope>NUCLEOTIDE SEQUENCE</scope>
    <source>
        <strain evidence="3">CCAP 19/18</strain>
    </source>
</reference>
<dbReference type="Pfam" id="PF01253">
    <property type="entry name" value="SUI1"/>
    <property type="match status" value="1"/>
</dbReference>
<dbReference type="EMBL" id="MU069895">
    <property type="protein sequence ID" value="KAF5832131.1"/>
    <property type="molecule type" value="Genomic_DNA"/>
</dbReference>
<feature type="region of interest" description="Disordered" evidence="1">
    <location>
        <begin position="55"/>
        <end position="130"/>
    </location>
</feature>
<dbReference type="InterPro" id="IPR057429">
    <property type="entry name" value="WH_eIF2D"/>
</dbReference>
<comment type="caution">
    <text evidence="3">The sequence shown here is derived from an EMBL/GenBank/DDBJ whole genome shotgun (WGS) entry which is preliminary data.</text>
</comment>
<dbReference type="InterPro" id="IPR001950">
    <property type="entry name" value="SUI1"/>
</dbReference>
<gene>
    <name evidence="3" type="ORF">DUNSADRAFT_12113</name>
</gene>
<dbReference type="InterPro" id="IPR039757">
    <property type="entry name" value="EIF2D"/>
</dbReference>
<dbReference type="CDD" id="cd11608">
    <property type="entry name" value="eIF2D_C"/>
    <property type="match status" value="1"/>
</dbReference>
<keyword evidence="4" id="KW-1185">Reference proteome</keyword>